<dbReference type="Proteomes" id="UP001652625">
    <property type="component" value="Chromosome 10"/>
</dbReference>
<evidence type="ECO:0000256" key="4">
    <source>
        <dbReference type="ARBA" id="ARBA00022989"/>
    </source>
</evidence>
<dbReference type="SUPFAM" id="SSF48652">
    <property type="entry name" value="Tetraspanin"/>
    <property type="match status" value="1"/>
</dbReference>
<evidence type="ECO:0000313" key="8">
    <source>
        <dbReference type="RefSeq" id="XP_065664151.1"/>
    </source>
</evidence>
<accession>A0ABM4CQM0</accession>
<feature type="transmembrane region" description="Helical" evidence="6">
    <location>
        <begin position="35"/>
        <end position="58"/>
    </location>
</feature>
<sequence length="290" mass="32972">MSDSYSEFGAPLQSATNSNNVVTIVGECAYKCIQFAFFIFNALYFIVGGTVLSFGIWLHINRKLGVVEYVHLTGLSVYLNGELFLIVVGIVTCLSSTIGFCGLRGTNLCIIVSYTVLLLITLATQLAVLIITNIYKNHIEKQLSSSFYNALNKYAEPNFESLTQSIDILQKSFGCCGSDTYKDWLKTNWGYLHNNTVPKSCCLMPYEKLCNKNISENQSYIYLNGCHYYIRKYLIENLHIIGGFGVWIIILEVLCIFFSIYLIIQIRKEESNAKIGQLEDFYDENYFKDE</sequence>
<dbReference type="Gene3D" id="1.10.1450.10">
    <property type="entry name" value="Tetraspanin"/>
    <property type="match status" value="1"/>
</dbReference>
<dbReference type="InterPro" id="IPR000301">
    <property type="entry name" value="Tetraspanin_animals"/>
</dbReference>
<dbReference type="PANTHER" id="PTHR19282:SF534">
    <property type="entry name" value="TETRASPANIN FAMILY-RELATED"/>
    <property type="match status" value="1"/>
</dbReference>
<organism evidence="7 8">
    <name type="scientific">Hydra vulgaris</name>
    <name type="common">Hydra</name>
    <name type="synonym">Hydra attenuata</name>
    <dbReference type="NCBI Taxonomy" id="6087"/>
    <lineage>
        <taxon>Eukaryota</taxon>
        <taxon>Metazoa</taxon>
        <taxon>Cnidaria</taxon>
        <taxon>Hydrozoa</taxon>
        <taxon>Hydroidolina</taxon>
        <taxon>Anthoathecata</taxon>
        <taxon>Aplanulata</taxon>
        <taxon>Hydridae</taxon>
        <taxon>Hydra</taxon>
    </lineage>
</organism>
<feature type="transmembrane region" description="Helical" evidence="6">
    <location>
        <begin position="108"/>
        <end position="135"/>
    </location>
</feature>
<evidence type="ECO:0000313" key="7">
    <source>
        <dbReference type="Proteomes" id="UP001652625"/>
    </source>
</evidence>
<gene>
    <name evidence="8" type="primary">LOC101236758</name>
</gene>
<dbReference type="PANTHER" id="PTHR19282">
    <property type="entry name" value="TETRASPANIN"/>
    <property type="match status" value="1"/>
</dbReference>
<feature type="transmembrane region" description="Helical" evidence="6">
    <location>
        <begin position="238"/>
        <end position="264"/>
    </location>
</feature>
<keyword evidence="3 6" id="KW-0812">Transmembrane</keyword>
<dbReference type="RefSeq" id="XP_065664151.1">
    <property type="nucleotide sequence ID" value="XM_065808079.1"/>
</dbReference>
<comment type="subcellular location">
    <subcellularLocation>
        <location evidence="1 6">Membrane</location>
        <topology evidence="1 6">Multi-pass membrane protein</topology>
    </subcellularLocation>
</comment>
<evidence type="ECO:0000256" key="2">
    <source>
        <dbReference type="ARBA" id="ARBA00006840"/>
    </source>
</evidence>
<evidence type="ECO:0000256" key="6">
    <source>
        <dbReference type="RuleBase" id="RU361218"/>
    </source>
</evidence>
<dbReference type="PRINTS" id="PR00259">
    <property type="entry name" value="TMFOUR"/>
</dbReference>
<keyword evidence="5 6" id="KW-0472">Membrane</keyword>
<protein>
    <recommendedName>
        <fullName evidence="6">Tetraspanin</fullName>
    </recommendedName>
</protein>
<name>A0ABM4CQM0_HYDVU</name>
<dbReference type="PIRSF" id="PIRSF002419">
    <property type="entry name" value="Tetraspanin"/>
    <property type="match status" value="1"/>
</dbReference>
<dbReference type="Pfam" id="PF00335">
    <property type="entry name" value="Tetraspanin"/>
    <property type="match status" value="1"/>
</dbReference>
<dbReference type="InterPro" id="IPR008952">
    <property type="entry name" value="Tetraspanin_EC2_sf"/>
</dbReference>
<keyword evidence="4 6" id="KW-1133">Transmembrane helix</keyword>
<proteinExistence type="inferred from homology"/>
<comment type="similarity">
    <text evidence="2 6">Belongs to the tetraspanin (TM4SF) family.</text>
</comment>
<feature type="transmembrane region" description="Helical" evidence="6">
    <location>
        <begin position="78"/>
        <end position="101"/>
    </location>
</feature>
<evidence type="ECO:0000256" key="3">
    <source>
        <dbReference type="ARBA" id="ARBA00022692"/>
    </source>
</evidence>
<keyword evidence="7" id="KW-1185">Reference proteome</keyword>
<evidence type="ECO:0000256" key="5">
    <source>
        <dbReference type="ARBA" id="ARBA00023136"/>
    </source>
</evidence>
<dbReference type="InterPro" id="IPR018499">
    <property type="entry name" value="Tetraspanin/Peripherin"/>
</dbReference>
<evidence type="ECO:0000256" key="1">
    <source>
        <dbReference type="ARBA" id="ARBA00004141"/>
    </source>
</evidence>
<reference evidence="8" key="1">
    <citation type="submission" date="2025-08" db="UniProtKB">
        <authorList>
            <consortium name="RefSeq"/>
        </authorList>
    </citation>
    <scope>IDENTIFICATION</scope>
</reference>
<dbReference type="GeneID" id="101236758"/>